<dbReference type="EMBL" id="JAESWC010000001">
    <property type="protein sequence ID" value="MBL4934383.1"/>
    <property type="molecule type" value="Genomic_DNA"/>
</dbReference>
<feature type="domain" description="N-acetyltransferase" evidence="3">
    <location>
        <begin position="8"/>
        <end position="156"/>
    </location>
</feature>
<evidence type="ECO:0000259" key="3">
    <source>
        <dbReference type="PROSITE" id="PS51186"/>
    </source>
</evidence>
<sequence>MKKYEGKLIMRPASLEDIQNIQYIASACDIDEFGTDEFVINMQEVLESIPMETNSWVVTTEDNKVIGNAFMEEMGEGRLDTYVFTHPEYKGLGVATLLVKCTEERAKEYIEKYKEKQISYEFNNVIPAENTGAKNILEKREYKFKRLYSQMSIELDKEPDEVILPEDVTIRKWSSDEDFKSIYKVYCEAFKDARSHRPKPYEEWLNHKTKDTGDFNLWYMAYYKGDLAGFLIGKIEGEYMWVDLLGVSRSARKHGIGRNLLKTIMKESYKRSIYKVALSVDADSPTNAHKLYKSIGMKPAFQIAMYEKQNI</sequence>
<dbReference type="InterPro" id="IPR016181">
    <property type="entry name" value="Acyl_CoA_acyltransferase"/>
</dbReference>
<protein>
    <submittedName>
        <fullName evidence="4">GNAT family N-acetyltransferase</fullName>
    </submittedName>
</protein>
<accession>A0ABS1T4X1</accession>
<keyword evidence="5" id="KW-1185">Reference proteome</keyword>
<dbReference type="Gene3D" id="3.40.630.30">
    <property type="match status" value="1"/>
</dbReference>
<evidence type="ECO:0000313" key="4">
    <source>
        <dbReference type="EMBL" id="MBL4934383.1"/>
    </source>
</evidence>
<proteinExistence type="predicted"/>
<dbReference type="SUPFAM" id="SSF55729">
    <property type="entry name" value="Acyl-CoA N-acyltransferases (Nat)"/>
    <property type="match status" value="2"/>
</dbReference>
<dbReference type="CDD" id="cd04301">
    <property type="entry name" value="NAT_SF"/>
    <property type="match status" value="2"/>
</dbReference>
<gene>
    <name evidence="4" type="ORF">JK636_01275</name>
</gene>
<feature type="domain" description="N-acetyltransferase" evidence="3">
    <location>
        <begin position="168"/>
        <end position="311"/>
    </location>
</feature>
<dbReference type="PROSITE" id="PS51257">
    <property type="entry name" value="PROKAR_LIPOPROTEIN"/>
    <property type="match status" value="1"/>
</dbReference>
<organism evidence="4 5">
    <name type="scientific">Clostridium rhizosphaerae</name>
    <dbReference type="NCBI Taxonomy" id="2803861"/>
    <lineage>
        <taxon>Bacteria</taxon>
        <taxon>Bacillati</taxon>
        <taxon>Bacillota</taxon>
        <taxon>Clostridia</taxon>
        <taxon>Eubacteriales</taxon>
        <taxon>Clostridiaceae</taxon>
        <taxon>Clostridium</taxon>
    </lineage>
</organism>
<keyword evidence="1" id="KW-0808">Transferase</keyword>
<comment type="caution">
    <text evidence="4">The sequence shown here is derived from an EMBL/GenBank/DDBJ whole genome shotgun (WGS) entry which is preliminary data.</text>
</comment>
<reference evidence="4 5" key="1">
    <citation type="submission" date="2021-01" db="EMBL/GenBank/DDBJ databases">
        <title>Genome public.</title>
        <authorList>
            <person name="Liu C."/>
            <person name="Sun Q."/>
        </authorList>
    </citation>
    <scope>NUCLEOTIDE SEQUENCE [LARGE SCALE GENOMIC DNA]</scope>
    <source>
        <strain evidence="4 5">YIM B02515</strain>
    </source>
</reference>
<dbReference type="InterPro" id="IPR050680">
    <property type="entry name" value="YpeA/RimI_acetyltransf"/>
</dbReference>
<evidence type="ECO:0000256" key="2">
    <source>
        <dbReference type="ARBA" id="ARBA00023315"/>
    </source>
</evidence>
<name>A0ABS1T4X1_9CLOT</name>
<dbReference type="PANTHER" id="PTHR43420">
    <property type="entry name" value="ACETYLTRANSFERASE"/>
    <property type="match status" value="1"/>
</dbReference>
<dbReference type="InterPro" id="IPR000182">
    <property type="entry name" value="GNAT_dom"/>
</dbReference>
<dbReference type="PROSITE" id="PS51186">
    <property type="entry name" value="GNAT"/>
    <property type="match status" value="2"/>
</dbReference>
<evidence type="ECO:0000256" key="1">
    <source>
        <dbReference type="ARBA" id="ARBA00022679"/>
    </source>
</evidence>
<dbReference type="Proteomes" id="UP000632377">
    <property type="component" value="Unassembled WGS sequence"/>
</dbReference>
<dbReference type="RefSeq" id="WP_202747022.1">
    <property type="nucleotide sequence ID" value="NZ_JAESWC010000001.1"/>
</dbReference>
<evidence type="ECO:0000313" key="5">
    <source>
        <dbReference type="Proteomes" id="UP000632377"/>
    </source>
</evidence>
<dbReference type="Pfam" id="PF00583">
    <property type="entry name" value="Acetyltransf_1"/>
    <property type="match status" value="1"/>
</dbReference>
<keyword evidence="2" id="KW-0012">Acyltransferase</keyword>